<dbReference type="Proteomes" id="UP000325440">
    <property type="component" value="Unassembled WGS sequence"/>
</dbReference>
<name>A0A5E4N6X0_9HEMI</name>
<organism evidence="2 3">
    <name type="scientific">Cinara cedri</name>
    <dbReference type="NCBI Taxonomy" id="506608"/>
    <lineage>
        <taxon>Eukaryota</taxon>
        <taxon>Metazoa</taxon>
        <taxon>Ecdysozoa</taxon>
        <taxon>Arthropoda</taxon>
        <taxon>Hexapoda</taxon>
        <taxon>Insecta</taxon>
        <taxon>Pterygota</taxon>
        <taxon>Neoptera</taxon>
        <taxon>Paraneoptera</taxon>
        <taxon>Hemiptera</taxon>
        <taxon>Sternorrhyncha</taxon>
        <taxon>Aphidomorpha</taxon>
        <taxon>Aphidoidea</taxon>
        <taxon>Aphididae</taxon>
        <taxon>Lachninae</taxon>
        <taxon>Cinara</taxon>
    </lineage>
</organism>
<dbReference type="Pfam" id="PF00995">
    <property type="entry name" value="Sec1"/>
    <property type="match status" value="1"/>
</dbReference>
<comment type="similarity">
    <text evidence="1">Belongs to the STXBP/unc-18/SEC1 family.</text>
</comment>
<keyword evidence="3" id="KW-1185">Reference proteome</keyword>
<dbReference type="PANTHER" id="PTHR11679">
    <property type="entry name" value="VESICLE PROTEIN SORTING-ASSOCIATED"/>
    <property type="match status" value="1"/>
</dbReference>
<feature type="non-terminal residue" evidence="2">
    <location>
        <position position="1"/>
    </location>
</feature>
<dbReference type="InterPro" id="IPR027482">
    <property type="entry name" value="Sec1-like_dom2"/>
</dbReference>
<protein>
    <submittedName>
        <fullName evidence="2">Sec1-like protein</fullName>
    </submittedName>
</protein>
<dbReference type="InterPro" id="IPR001619">
    <property type="entry name" value="Sec1-like"/>
</dbReference>
<evidence type="ECO:0000313" key="3">
    <source>
        <dbReference type="Proteomes" id="UP000325440"/>
    </source>
</evidence>
<evidence type="ECO:0000313" key="2">
    <source>
        <dbReference type="EMBL" id="VVC39687.1"/>
    </source>
</evidence>
<proteinExistence type="inferred from homology"/>
<dbReference type="GO" id="GO:0016192">
    <property type="term" value="P:vesicle-mediated transport"/>
    <property type="evidence" value="ECO:0007669"/>
    <property type="project" value="InterPro"/>
</dbReference>
<dbReference type="Gene3D" id="3.90.830.10">
    <property type="entry name" value="Syntaxin Binding Protein 1, Chain A, domain 2"/>
    <property type="match status" value="1"/>
</dbReference>
<dbReference type="AlphaFoldDB" id="A0A5E4N6X0"/>
<dbReference type="EMBL" id="CABPRJ010001896">
    <property type="protein sequence ID" value="VVC39687.1"/>
    <property type="molecule type" value="Genomic_DNA"/>
</dbReference>
<accession>A0A5E4N6X0</accession>
<dbReference type="Gene3D" id="3.40.50.1910">
    <property type="match status" value="1"/>
</dbReference>
<evidence type="ECO:0000256" key="1">
    <source>
        <dbReference type="ARBA" id="ARBA00009884"/>
    </source>
</evidence>
<dbReference type="InterPro" id="IPR043127">
    <property type="entry name" value="Sec-1-like_dom3a"/>
</dbReference>
<dbReference type="OrthoDB" id="2228at2759"/>
<dbReference type="SUPFAM" id="SSF56815">
    <property type="entry name" value="Sec1/munc18-like (SM) proteins"/>
    <property type="match status" value="1"/>
</dbReference>
<gene>
    <name evidence="2" type="ORF">CINCED_3A006060</name>
</gene>
<sequence length="336" mass="38147">YVAAENDEPKEVVLDESDELWVKFRHEHIGVVTRNVTSDLKKFIDSNRVSSAVRDSHSTLRDFSKAIKAIPQYKKELSTHCTHLNMVQYCAEKYKDGMSRLCKVEQELALGTNVTGEKVDDHMKDIAPILLDKMVSNYDKVRIILLYVLSKNGISDESFNKMVKTAQLSPADKRAIVNLTLLGFNVVDNAKIKKPCLNKIILRGERHRDSIEIGDIGDTYEFSRWIPVVKYIMEDCIGNKLDPKRFPFVTPRTIITEPPPISARFSGGASNKKKENKQLNERLPKLIVFIIGGMTYSEMKCAYEVTNSTKNWEVIIGSSCIITPKDFIENLSNISQ</sequence>
<dbReference type="InterPro" id="IPR036045">
    <property type="entry name" value="Sec1-like_sf"/>
</dbReference>
<dbReference type="Gene3D" id="1.25.40.60">
    <property type="match status" value="1"/>
</dbReference>
<reference evidence="2 3" key="1">
    <citation type="submission" date="2019-08" db="EMBL/GenBank/DDBJ databases">
        <authorList>
            <person name="Alioto T."/>
            <person name="Alioto T."/>
            <person name="Gomez Garrido J."/>
        </authorList>
    </citation>
    <scope>NUCLEOTIDE SEQUENCE [LARGE SCALE GENOMIC DNA]</scope>
</reference>